<dbReference type="InterPro" id="IPR008929">
    <property type="entry name" value="Chondroitin_lyas"/>
</dbReference>
<dbReference type="AlphaFoldDB" id="A0A344TP87"/>
<proteinExistence type="predicted"/>
<dbReference type="SUPFAM" id="SSF48230">
    <property type="entry name" value="Chondroitin AC/alginate lyase"/>
    <property type="match status" value="1"/>
</dbReference>
<feature type="domain" description="Heparinase II N-terminal" evidence="3">
    <location>
        <begin position="86"/>
        <end position="248"/>
    </location>
</feature>
<dbReference type="OrthoDB" id="175534at2"/>
<dbReference type="GO" id="GO:0016829">
    <property type="term" value="F:lyase activity"/>
    <property type="evidence" value="ECO:0007669"/>
    <property type="project" value="InterPro"/>
</dbReference>
<gene>
    <name evidence="4" type="ORF">DR864_23320</name>
</gene>
<dbReference type="PANTHER" id="PTHR38045:SF1">
    <property type="entry name" value="HEPARINASE II_III-LIKE PROTEIN"/>
    <property type="match status" value="1"/>
</dbReference>
<evidence type="ECO:0000256" key="1">
    <source>
        <dbReference type="ARBA" id="ARBA00004196"/>
    </source>
</evidence>
<dbReference type="KEGG" id="run:DR864_23320"/>
<evidence type="ECO:0000313" key="4">
    <source>
        <dbReference type="EMBL" id="AXE20458.1"/>
    </source>
</evidence>
<dbReference type="Proteomes" id="UP000251993">
    <property type="component" value="Chromosome"/>
</dbReference>
<feature type="domain" description="Heparinase II/III-like C-terminal" evidence="2">
    <location>
        <begin position="388"/>
        <end position="580"/>
    </location>
</feature>
<accession>A0A344TP87</accession>
<keyword evidence="5" id="KW-1185">Reference proteome</keyword>
<name>A0A344TP87_9BACT</name>
<organism evidence="4 5">
    <name type="scientific">Runella rosea</name>
    <dbReference type="NCBI Taxonomy" id="2259595"/>
    <lineage>
        <taxon>Bacteria</taxon>
        <taxon>Pseudomonadati</taxon>
        <taxon>Bacteroidota</taxon>
        <taxon>Cytophagia</taxon>
        <taxon>Cytophagales</taxon>
        <taxon>Spirosomataceae</taxon>
        <taxon>Runella</taxon>
    </lineage>
</organism>
<dbReference type="InterPro" id="IPR032518">
    <property type="entry name" value="HepII_N"/>
</dbReference>
<reference evidence="4 5" key="1">
    <citation type="submission" date="2018-07" db="EMBL/GenBank/DDBJ databases">
        <title>Genome sequencing of Runella.</title>
        <authorList>
            <person name="Baek M.-G."/>
            <person name="Yi H."/>
        </authorList>
    </citation>
    <scope>NUCLEOTIDE SEQUENCE [LARGE SCALE GENOMIC DNA]</scope>
    <source>
        <strain evidence="4 5">HYN0085</strain>
    </source>
</reference>
<evidence type="ECO:0000313" key="5">
    <source>
        <dbReference type="Proteomes" id="UP000251993"/>
    </source>
</evidence>
<dbReference type="Pfam" id="PF16332">
    <property type="entry name" value="DUF4962"/>
    <property type="match status" value="1"/>
</dbReference>
<dbReference type="Pfam" id="PF07940">
    <property type="entry name" value="Hepar_II_III_C"/>
    <property type="match status" value="1"/>
</dbReference>
<dbReference type="GO" id="GO:0030313">
    <property type="term" value="C:cell envelope"/>
    <property type="evidence" value="ECO:0007669"/>
    <property type="project" value="UniProtKB-SubCell"/>
</dbReference>
<dbReference type="PANTHER" id="PTHR38045">
    <property type="entry name" value="CHROMOSOME 1, WHOLE GENOME SHOTGUN SEQUENCE"/>
    <property type="match status" value="1"/>
</dbReference>
<dbReference type="Gene3D" id="1.50.10.100">
    <property type="entry name" value="Chondroitin AC/alginate lyase"/>
    <property type="match status" value="1"/>
</dbReference>
<sequence>MKKVPFFLYLIGIFLLVHPTSFAQLKHLSHVSKLPDHPRIMLLKGEEKGIQNNINSDKNWATIHQTILVESDKIIDLPPLERIQIGRRLLDKSREALRRIFMLSYAYRITRDQKYLNRAETELLKVSSFSDWNPSHFLDVGEMTMAVAIGYDWLYNDLQKSSLPILKEAILKKGIEPSLDSKYNSWLTASHNWNQVCNAGMTYGALAIYEDNPTLAKQIIDRAIESIKLPMEDYNPDGAYPEGYGYWGYGTSFNVLFLSAVQKALGSDFGLSNGRGFLNTAAYYQHMVGTSGKTFNYSDAGSGSGGVSPAVFWFANRTNTPSLLFGAKNILENGAPNMGRDRILPAAMIWGNGIKFEKVTAPKALLWAGKGKNPVAMMRSSWTDPSAIYVGLKAGSPSVNHGHMDIGSFVMDALGERWSMDLGMQEYESLESKGVKLWDKGQNAQRWEVYRYNNMAHSTLTFNNELQRVEGYAPLSGTVNKQAFTGAITDMSAVYKNAVASANRGIAIVDGQYVVVKDEILTNDKPSTVKWVMLTPAEVRINENGMAELSQNGKKLQLKVGEPANATLKTRLAQPTHDYDAPNPGATLVEFEINLPANTKNTINVLLIPEGVSVNKETKIPSLNDWKK</sequence>
<comment type="subcellular location">
    <subcellularLocation>
        <location evidence="1">Cell envelope</location>
    </subcellularLocation>
</comment>
<dbReference type="EMBL" id="CP030850">
    <property type="protein sequence ID" value="AXE20458.1"/>
    <property type="molecule type" value="Genomic_DNA"/>
</dbReference>
<dbReference type="RefSeq" id="WP_114069221.1">
    <property type="nucleotide sequence ID" value="NZ_CP030850.1"/>
</dbReference>
<evidence type="ECO:0000259" key="2">
    <source>
        <dbReference type="Pfam" id="PF07940"/>
    </source>
</evidence>
<dbReference type="InterPro" id="IPR012480">
    <property type="entry name" value="Hepar_II_III_C"/>
</dbReference>
<dbReference type="Gene3D" id="2.70.98.70">
    <property type="match status" value="1"/>
</dbReference>
<evidence type="ECO:0000259" key="3">
    <source>
        <dbReference type="Pfam" id="PF16332"/>
    </source>
</evidence>
<protein>
    <submittedName>
        <fullName evidence="4">Heparinase</fullName>
    </submittedName>
</protein>